<protein>
    <submittedName>
        <fullName evidence="4">TetR family transcriptional regulator</fullName>
    </submittedName>
</protein>
<dbReference type="PRINTS" id="PR00455">
    <property type="entry name" value="HTHTETR"/>
</dbReference>
<organism evidence="4 5">
    <name type="scientific">Xylanimonas ulmi</name>
    <dbReference type="NCBI Taxonomy" id="228973"/>
    <lineage>
        <taxon>Bacteria</taxon>
        <taxon>Bacillati</taxon>
        <taxon>Actinomycetota</taxon>
        <taxon>Actinomycetes</taxon>
        <taxon>Micrococcales</taxon>
        <taxon>Promicromonosporaceae</taxon>
        <taxon>Xylanimonas</taxon>
    </lineage>
</organism>
<dbReference type="InterPro" id="IPR023772">
    <property type="entry name" value="DNA-bd_HTH_TetR-type_CS"/>
</dbReference>
<dbReference type="InterPro" id="IPR001647">
    <property type="entry name" value="HTH_TetR"/>
</dbReference>
<evidence type="ECO:0000256" key="2">
    <source>
        <dbReference type="PROSITE-ProRule" id="PRU00335"/>
    </source>
</evidence>
<dbReference type="AlphaFoldDB" id="A0A4Q7M2E7"/>
<dbReference type="GO" id="GO:0000976">
    <property type="term" value="F:transcription cis-regulatory region binding"/>
    <property type="evidence" value="ECO:0007669"/>
    <property type="project" value="TreeGrafter"/>
</dbReference>
<dbReference type="InterPro" id="IPR009057">
    <property type="entry name" value="Homeodomain-like_sf"/>
</dbReference>
<dbReference type="EMBL" id="SGWX01000001">
    <property type="protein sequence ID" value="RZS61133.1"/>
    <property type="molecule type" value="Genomic_DNA"/>
</dbReference>
<dbReference type="PROSITE" id="PS50977">
    <property type="entry name" value="HTH_TETR_2"/>
    <property type="match status" value="1"/>
</dbReference>
<feature type="DNA-binding region" description="H-T-H motif" evidence="2">
    <location>
        <begin position="69"/>
        <end position="88"/>
    </location>
</feature>
<feature type="domain" description="HTH tetR-type" evidence="3">
    <location>
        <begin position="47"/>
        <end position="106"/>
    </location>
</feature>
<keyword evidence="1 2" id="KW-0238">DNA-binding</keyword>
<accession>A0A4Q7M2E7</accession>
<evidence type="ECO:0000259" key="3">
    <source>
        <dbReference type="PROSITE" id="PS50977"/>
    </source>
</evidence>
<dbReference type="GO" id="GO:0003700">
    <property type="term" value="F:DNA-binding transcription factor activity"/>
    <property type="evidence" value="ECO:0007669"/>
    <property type="project" value="TreeGrafter"/>
</dbReference>
<dbReference type="InterPro" id="IPR050109">
    <property type="entry name" value="HTH-type_TetR-like_transc_reg"/>
</dbReference>
<evidence type="ECO:0000313" key="5">
    <source>
        <dbReference type="Proteomes" id="UP000293852"/>
    </source>
</evidence>
<dbReference type="Gene3D" id="1.10.357.10">
    <property type="entry name" value="Tetracycline Repressor, domain 2"/>
    <property type="match status" value="1"/>
</dbReference>
<keyword evidence="5" id="KW-1185">Reference proteome</keyword>
<dbReference type="PANTHER" id="PTHR30055:SF226">
    <property type="entry name" value="HTH-TYPE TRANSCRIPTIONAL REGULATOR PKSA"/>
    <property type="match status" value="1"/>
</dbReference>
<name>A0A4Q7M2E7_9MICO</name>
<comment type="caution">
    <text evidence="4">The sequence shown here is derived from an EMBL/GenBank/DDBJ whole genome shotgun (WGS) entry which is preliminary data.</text>
</comment>
<gene>
    <name evidence="4" type="ORF">EV386_1421</name>
</gene>
<dbReference type="Pfam" id="PF00440">
    <property type="entry name" value="TetR_N"/>
    <property type="match status" value="1"/>
</dbReference>
<dbReference type="PANTHER" id="PTHR30055">
    <property type="entry name" value="HTH-TYPE TRANSCRIPTIONAL REGULATOR RUTR"/>
    <property type="match status" value="1"/>
</dbReference>
<dbReference type="PROSITE" id="PS01081">
    <property type="entry name" value="HTH_TETR_1"/>
    <property type="match status" value="1"/>
</dbReference>
<dbReference type="Proteomes" id="UP000293852">
    <property type="component" value="Unassembled WGS sequence"/>
</dbReference>
<dbReference type="SUPFAM" id="SSF46689">
    <property type="entry name" value="Homeodomain-like"/>
    <property type="match status" value="1"/>
</dbReference>
<sequence>MPARAARASLGPSLRSEHSLTYGCLVNTTRVDGREAGRRRAAPLAPDERRAAIVEAALPLVAEQGLDVTTRELAAAAGVAEGTLFRAFPDKNTLVGEVAVTGLLRATEPSVTRADLDTVDRELPLVERVTRIIELGHERMGEATRWMLILRALHARVGEAAPRSPEDGRRLGELRQRLVDQHDAHRAVIADGLRSALAPDRARLRVPVDVAVALIEASVLHGRAGPGSLVRPLPARVLADAVVHGLVGPSG</sequence>
<proteinExistence type="predicted"/>
<evidence type="ECO:0000256" key="1">
    <source>
        <dbReference type="ARBA" id="ARBA00023125"/>
    </source>
</evidence>
<reference evidence="4 5" key="1">
    <citation type="submission" date="2019-02" db="EMBL/GenBank/DDBJ databases">
        <title>Sequencing the genomes of 1000 actinobacteria strains.</title>
        <authorList>
            <person name="Klenk H.-P."/>
        </authorList>
    </citation>
    <scope>NUCLEOTIDE SEQUENCE [LARGE SCALE GENOMIC DNA]</scope>
    <source>
        <strain evidence="4 5">DSM 16932</strain>
    </source>
</reference>
<evidence type="ECO:0000313" key="4">
    <source>
        <dbReference type="EMBL" id="RZS61133.1"/>
    </source>
</evidence>